<name>A0A645G404_9ZZZZ</name>
<gene>
    <name evidence="1" type="ORF">SDC9_166229</name>
</gene>
<evidence type="ECO:0008006" key="2">
    <source>
        <dbReference type="Google" id="ProtNLM"/>
    </source>
</evidence>
<evidence type="ECO:0000313" key="1">
    <source>
        <dbReference type="EMBL" id="MPN18864.1"/>
    </source>
</evidence>
<dbReference type="EMBL" id="VSSQ01066284">
    <property type="protein sequence ID" value="MPN18864.1"/>
    <property type="molecule type" value="Genomic_DNA"/>
</dbReference>
<proteinExistence type="predicted"/>
<accession>A0A645G404</accession>
<comment type="caution">
    <text evidence="1">The sequence shown here is derived from an EMBL/GenBank/DDBJ whole genome shotgun (WGS) entry which is preliminary data.</text>
</comment>
<organism evidence="1">
    <name type="scientific">bioreactor metagenome</name>
    <dbReference type="NCBI Taxonomy" id="1076179"/>
    <lineage>
        <taxon>unclassified sequences</taxon>
        <taxon>metagenomes</taxon>
        <taxon>ecological metagenomes</taxon>
    </lineage>
</organism>
<reference evidence="1" key="1">
    <citation type="submission" date="2019-08" db="EMBL/GenBank/DDBJ databases">
        <authorList>
            <person name="Kucharzyk K."/>
            <person name="Murdoch R.W."/>
            <person name="Higgins S."/>
            <person name="Loffler F."/>
        </authorList>
    </citation>
    <scope>NUCLEOTIDE SEQUENCE</scope>
</reference>
<dbReference type="Gene3D" id="3.60.21.10">
    <property type="match status" value="1"/>
</dbReference>
<dbReference type="InterPro" id="IPR029052">
    <property type="entry name" value="Metallo-depent_PP-like"/>
</dbReference>
<protein>
    <recommendedName>
        <fullName evidence="2">Calcineurin-like phosphoesterase domain-containing protein</fullName>
    </recommendedName>
</protein>
<dbReference type="AlphaFoldDB" id="A0A645G404"/>
<dbReference type="SUPFAM" id="SSF56300">
    <property type="entry name" value="Metallo-dependent phosphatases"/>
    <property type="match status" value="1"/>
</dbReference>
<sequence>MVEGHPTNPIAVPDVPMPDPSDIDQMGAFTYYQMWKNVIGQFGVNKTMEDKFLPVGVDGFDDYYSLSDVVPTVVDGKIQAKLFANIQSRWDELQKKNRVNKPYDFIEALSNADNNDWCDKTAIEQHFDVEKSVDVVVFGHTHNPKYWNDIEGHAGKTYINTGTWIDKNLTDDKKRTRQVAKIVSSNSETLSALLQYESDGTVIDISNDCK</sequence>